<reference evidence="1" key="1">
    <citation type="submission" date="2025-08" db="UniProtKB">
        <authorList>
            <consortium name="Ensembl"/>
        </authorList>
    </citation>
    <scope>IDENTIFICATION</scope>
</reference>
<evidence type="ECO:0000313" key="1">
    <source>
        <dbReference type="Ensembl" id="ENSCVAP00000029505.1"/>
    </source>
</evidence>
<dbReference type="AlphaFoldDB" id="A0A3Q2GMH2"/>
<organism evidence="1 2">
    <name type="scientific">Cyprinodon variegatus</name>
    <name type="common">Sheepshead minnow</name>
    <dbReference type="NCBI Taxonomy" id="28743"/>
    <lineage>
        <taxon>Eukaryota</taxon>
        <taxon>Metazoa</taxon>
        <taxon>Chordata</taxon>
        <taxon>Craniata</taxon>
        <taxon>Vertebrata</taxon>
        <taxon>Euteleostomi</taxon>
        <taxon>Actinopterygii</taxon>
        <taxon>Neopterygii</taxon>
        <taxon>Teleostei</taxon>
        <taxon>Neoteleostei</taxon>
        <taxon>Acanthomorphata</taxon>
        <taxon>Ovalentaria</taxon>
        <taxon>Atherinomorphae</taxon>
        <taxon>Cyprinodontiformes</taxon>
        <taxon>Cyprinodontidae</taxon>
        <taxon>Cyprinodon</taxon>
    </lineage>
</organism>
<dbReference type="SMART" id="SM00185">
    <property type="entry name" value="ARM"/>
    <property type="match status" value="2"/>
</dbReference>
<dbReference type="Proteomes" id="UP000265020">
    <property type="component" value="Unassembled WGS sequence"/>
</dbReference>
<name>A0A3Q2GMH2_CYPVA</name>
<dbReference type="InterPro" id="IPR011989">
    <property type="entry name" value="ARM-like"/>
</dbReference>
<dbReference type="InterPro" id="IPR016024">
    <property type="entry name" value="ARM-type_fold"/>
</dbReference>
<dbReference type="PANTHER" id="PTHR15599">
    <property type="entry name" value="RTDR1"/>
    <property type="match status" value="1"/>
</dbReference>
<dbReference type="Gene3D" id="1.25.10.10">
    <property type="entry name" value="Leucine-rich Repeat Variant"/>
    <property type="match status" value="2"/>
</dbReference>
<dbReference type="GeneTree" id="ENSGT00500000044989"/>
<dbReference type="Ensembl" id="ENSCVAT00000022526.1">
    <property type="protein sequence ID" value="ENSCVAP00000029505.1"/>
    <property type="gene ID" value="ENSCVAG00000017334.1"/>
</dbReference>
<protein>
    <submittedName>
        <fullName evidence="1">Radial spoke head 14 homolog</fullName>
    </submittedName>
</protein>
<keyword evidence="2" id="KW-1185">Reference proteome</keyword>
<dbReference type="SUPFAM" id="SSF48371">
    <property type="entry name" value="ARM repeat"/>
    <property type="match status" value="1"/>
</dbReference>
<proteinExistence type="predicted"/>
<sequence length="219" mass="23840">MNRCKLSVPRRNCLHIRKEGRHVSPAGFFKDLHVVLKDEDSSVRAKTCEMALVSSSLLPSLSDLLDDPSSSCRRNAHLVLNSLAQLPAGADAVLKLVPKLMLKVREMQQEEEEEVLLLSTLTSCSRLDPRPTLVSGGIPLIGQRLSHCSRDVCREAAAVLIALSVPEDGKRQVCEEQLLPVLMDLLQDGDVEVQTNAAGVIMNTVIITTGPSSCLVPSR</sequence>
<accession>A0A3Q2GMH2</accession>
<dbReference type="Pfam" id="PF00514">
    <property type="entry name" value="Arm"/>
    <property type="match status" value="1"/>
</dbReference>
<dbReference type="STRING" id="28743.ENSCVAP00000029505"/>
<evidence type="ECO:0000313" key="2">
    <source>
        <dbReference type="Proteomes" id="UP000265020"/>
    </source>
</evidence>
<dbReference type="InterPro" id="IPR042856">
    <property type="entry name" value="RSP14"/>
</dbReference>
<reference evidence="1" key="2">
    <citation type="submission" date="2025-09" db="UniProtKB">
        <authorList>
            <consortium name="Ensembl"/>
        </authorList>
    </citation>
    <scope>IDENTIFICATION</scope>
</reference>
<dbReference type="InterPro" id="IPR000225">
    <property type="entry name" value="Armadillo"/>
</dbReference>
<dbReference type="PANTHER" id="PTHR15599:SF1">
    <property type="entry name" value="RADIAL SPOKE HEAD 14 HOMOLOG"/>
    <property type="match status" value="1"/>
</dbReference>